<evidence type="ECO:0000313" key="2">
    <source>
        <dbReference type="EMBL" id="PSW24646.1"/>
    </source>
</evidence>
<feature type="region of interest" description="Disordered" evidence="1">
    <location>
        <begin position="18"/>
        <end position="53"/>
    </location>
</feature>
<gene>
    <name evidence="2" type="ORF">C9I94_11505</name>
</gene>
<sequence length="1050" mass="115365">MKYKTLAVLITTSLTLSGCGGGGGDETTSPSVTPEPTKPTTTLPTPDAKPSKQPRMQLNVKDVEITYGEKSDITLLIQNQMGSLNYELVSTEGNNVAELDPSSNTLSILNAGKLTYKVTDTSDDYQTSSSTFTVKVKKAQAPTPLLKEVILDQKDTSRYFTVDNSRGNLSIELDSGSSTLVDLQYVGGYRFAITPRNPGVATGFIVDAGNQNYAGYKIPFKIDIKKAITNNFSDIEMKFGAQPLHQTLSSEATYTFQANDPEIISIDQASGTIQALKVGRTYVDVTYKSIHSNQAAIHDGFYVNIVKGDRPTTFHATMAQELPYSTLSQQPKLHLTNQTGKLSYELVSGNSIRNFSNTNGSFLTTGLGTVEIKVTDKSDNYVDASDLITFEVVKADHPSLAPQVTNYTYSTSEHSVTIPGQKGTLQLKPLDTSILRVNGNKLTSLKAGTTTVEVTDTSDFYKTATTTLTVNVEHANRSTFSVKPINQKYSANSIKFTDLYDYSENSAAVMTAPIINIKANTDGAVSLNQSNKTIKINKAGSATLELYWPQDNQYKESDKKTVEINITPADNRLKLATRSVSATYQIDTKTIAAPKVEGKKGTVTYRIKSGSPKDVVSINSSSGLMTVNNAGNTTIEVIDSGNENFAESKTTFTATVHPAKADLVVEYPSEIALGGDKFIHPKISRNLWTLNFTIDNTSVAEVTNSSNGYIELKSPGNVYISYNGSSRNYQAVRGQIYLKVLKEVHPGIKVENLDVYYTPLEQKKSVKVTSQQYGARTFIQSGSPGSRYSYNFNTRLGTISDIQDYPFSIGFAVTESESQKYQAAINGSEQADQGVIRINSPQAGASDKDYTLTFSSSNQSQVIESELNSPRYSQLLRSSLYLKGYNSYYLPTQTELATYGNGIYTVLKVKPVDNDDIRARKAVRVVINRYDGCKSTYSDSSALMPDMAINFDTDGQNDCKTEGERANYFTKFTLLDSRLLTSGEWELVNPLVIYREGKREFIDTPTGGSYVQYHKLDADKKGYLESINADAQSKIRKVYEWNTVNLRFSI</sequence>
<dbReference type="RefSeq" id="WP_048900526.1">
    <property type="nucleotide sequence ID" value="NZ_AP024853.1"/>
</dbReference>
<evidence type="ECO:0000313" key="3">
    <source>
        <dbReference type="Proteomes" id="UP000240481"/>
    </source>
</evidence>
<dbReference type="AlphaFoldDB" id="A0A0J8V6V9"/>
<accession>A0A0J8V6V9</accession>
<organism evidence="2 3">
    <name type="scientific">Photobacterium swingsii</name>
    <dbReference type="NCBI Taxonomy" id="680026"/>
    <lineage>
        <taxon>Bacteria</taxon>
        <taxon>Pseudomonadati</taxon>
        <taxon>Pseudomonadota</taxon>
        <taxon>Gammaproteobacteria</taxon>
        <taxon>Vibrionales</taxon>
        <taxon>Vibrionaceae</taxon>
        <taxon>Photobacterium</taxon>
    </lineage>
</organism>
<keyword evidence="3" id="KW-1185">Reference proteome</keyword>
<dbReference type="CDD" id="cd11304">
    <property type="entry name" value="Cadherin_repeat"/>
    <property type="match status" value="1"/>
</dbReference>
<name>A0A0J8V6V9_9GAMM</name>
<comment type="caution">
    <text evidence="2">The sequence shown here is derived from an EMBL/GenBank/DDBJ whole genome shotgun (WGS) entry which is preliminary data.</text>
</comment>
<dbReference type="PROSITE" id="PS51257">
    <property type="entry name" value="PROKAR_LIPOPROTEIN"/>
    <property type="match status" value="1"/>
</dbReference>
<protein>
    <submittedName>
        <fullName evidence="2">Uncharacterized protein</fullName>
    </submittedName>
</protein>
<reference evidence="2 3" key="1">
    <citation type="submission" date="2018-01" db="EMBL/GenBank/DDBJ databases">
        <title>Whole genome sequencing of Histamine producing bacteria.</title>
        <authorList>
            <person name="Butler K."/>
        </authorList>
    </citation>
    <scope>NUCLEOTIDE SEQUENCE [LARGE SCALE GENOMIC DNA]</scope>
    <source>
        <strain evidence="2 3">DSM 24669</strain>
    </source>
</reference>
<evidence type="ECO:0000256" key="1">
    <source>
        <dbReference type="SAM" id="MobiDB-lite"/>
    </source>
</evidence>
<dbReference type="EMBL" id="PYLZ01000005">
    <property type="protein sequence ID" value="PSW24646.1"/>
    <property type="molecule type" value="Genomic_DNA"/>
</dbReference>
<proteinExistence type="predicted"/>
<dbReference type="Proteomes" id="UP000240481">
    <property type="component" value="Unassembled WGS sequence"/>
</dbReference>
<dbReference type="OrthoDB" id="5829502at2"/>
<dbReference type="STRING" id="680026.AB733_20855"/>
<feature type="compositionally biased region" description="Low complexity" evidence="1">
    <location>
        <begin position="26"/>
        <end position="46"/>
    </location>
</feature>